<dbReference type="Proteomes" id="UP000598146">
    <property type="component" value="Unassembled WGS sequence"/>
</dbReference>
<feature type="transmembrane region" description="Helical" evidence="8">
    <location>
        <begin position="304"/>
        <end position="328"/>
    </location>
</feature>
<dbReference type="EMBL" id="JADQTO010000005">
    <property type="protein sequence ID" value="MBG0562355.1"/>
    <property type="molecule type" value="Genomic_DNA"/>
</dbReference>
<feature type="compositionally biased region" description="Low complexity" evidence="7">
    <location>
        <begin position="1237"/>
        <end position="1254"/>
    </location>
</feature>
<keyword evidence="6 8" id="KW-0472">Membrane</keyword>
<keyword evidence="11" id="KW-1185">Reference proteome</keyword>
<proteinExistence type="inferred from homology"/>
<dbReference type="InterPro" id="IPR004869">
    <property type="entry name" value="MMPL_dom"/>
</dbReference>
<accession>A0A931C2V6</accession>
<feature type="transmembrane region" description="Helical" evidence="8">
    <location>
        <begin position="277"/>
        <end position="298"/>
    </location>
</feature>
<keyword evidence="5 8" id="KW-1133">Transmembrane helix</keyword>
<evidence type="ECO:0000256" key="6">
    <source>
        <dbReference type="ARBA" id="ARBA00023136"/>
    </source>
</evidence>
<feature type="compositionally biased region" description="Polar residues" evidence="7">
    <location>
        <begin position="1050"/>
        <end position="1066"/>
    </location>
</feature>
<evidence type="ECO:0000256" key="3">
    <source>
        <dbReference type="ARBA" id="ARBA00022475"/>
    </source>
</evidence>
<feature type="transmembrane region" description="Helical" evidence="8">
    <location>
        <begin position="513"/>
        <end position="532"/>
    </location>
</feature>
<gene>
    <name evidence="10" type="ORF">I4J89_12860</name>
</gene>
<dbReference type="GO" id="GO:0005886">
    <property type="term" value="C:plasma membrane"/>
    <property type="evidence" value="ECO:0007669"/>
    <property type="project" value="UniProtKB-SubCell"/>
</dbReference>
<evidence type="ECO:0000256" key="4">
    <source>
        <dbReference type="ARBA" id="ARBA00022692"/>
    </source>
</evidence>
<feature type="transmembrane region" description="Helical" evidence="8">
    <location>
        <begin position="184"/>
        <end position="217"/>
    </location>
</feature>
<evidence type="ECO:0000313" key="10">
    <source>
        <dbReference type="EMBL" id="MBG0562355.1"/>
    </source>
</evidence>
<feature type="region of interest" description="Disordered" evidence="7">
    <location>
        <begin position="851"/>
        <end position="873"/>
    </location>
</feature>
<comment type="subcellular location">
    <subcellularLocation>
        <location evidence="1">Cell membrane</location>
        <topology evidence="1">Multi-pass membrane protein</topology>
    </subcellularLocation>
</comment>
<feature type="region of interest" description="Disordered" evidence="7">
    <location>
        <begin position="1621"/>
        <end position="1844"/>
    </location>
</feature>
<feature type="region of interest" description="Disordered" evidence="7">
    <location>
        <begin position="1192"/>
        <end position="1274"/>
    </location>
</feature>
<evidence type="ECO:0000256" key="8">
    <source>
        <dbReference type="SAM" id="Phobius"/>
    </source>
</evidence>
<feature type="region of interest" description="Disordered" evidence="7">
    <location>
        <begin position="1433"/>
        <end position="1600"/>
    </location>
</feature>
<feature type="region of interest" description="Disordered" evidence="7">
    <location>
        <begin position="998"/>
        <end position="1180"/>
    </location>
</feature>
<evidence type="ECO:0000256" key="7">
    <source>
        <dbReference type="SAM" id="MobiDB-lite"/>
    </source>
</evidence>
<organism evidence="10 11">
    <name type="scientific">Actinoplanes aureus</name>
    <dbReference type="NCBI Taxonomy" id="2792083"/>
    <lineage>
        <taxon>Bacteria</taxon>
        <taxon>Bacillati</taxon>
        <taxon>Actinomycetota</taxon>
        <taxon>Actinomycetes</taxon>
        <taxon>Micromonosporales</taxon>
        <taxon>Micromonosporaceae</taxon>
        <taxon>Actinoplanes</taxon>
    </lineage>
</organism>
<dbReference type="Pfam" id="PF03176">
    <property type="entry name" value="MMPL"/>
    <property type="match status" value="2"/>
</dbReference>
<dbReference type="SUPFAM" id="SSF82866">
    <property type="entry name" value="Multidrug efflux transporter AcrB transmembrane domain"/>
    <property type="match status" value="2"/>
</dbReference>
<evidence type="ECO:0000256" key="1">
    <source>
        <dbReference type="ARBA" id="ARBA00004651"/>
    </source>
</evidence>
<feature type="transmembrane region" description="Helical" evidence="8">
    <location>
        <begin position="229"/>
        <end position="248"/>
    </location>
</feature>
<evidence type="ECO:0000313" key="11">
    <source>
        <dbReference type="Proteomes" id="UP000598146"/>
    </source>
</evidence>
<sequence length="1844" mass="186017">MFAGWGSRVARLRWPVLIIALVAVIGSGVWGFGVFDRLSEGGYNDPRSESGRAADVVAEALDGQGGDVIAIYTPDQGTIDDAALSKRIKERLAALPESAVTAHDSYWEKKAAGFAAEDKSSAIAVITVAGDDDAEKMDAYAQIEDDFTVPGAHVQLAGGVPLNHTSSVRSTQDLASAELISLPIVLILLLLIFGSLVAAALPVLIGGCAVLGSLGVLHAVALNHEVNSFAVNVASLLGLGMAIDYGLFMVGRFREEQAVHSTAEAVRRTVATAGRTVLFSATLLMTALAGLLLFPQGFLKSLAYGGLAAVFLAMLLSLTLLPAILAIIGPGVDKLPVRLPGRRDTGAGPGGWERLAGAVLRRPFLVALPILAALLVLALPITDARFGENDERVLPAGDPGRVAVETLKTDYPQFSADGVQLVVRGTDGKKPDVKKFTETAGKVPGIAEITTSGTGDDVVVLNADLESTDSFSTEARQAVENLRALSAPANAEVLVGGITARNVDSLDAIADRLPLMIGLLAGATLVLMFLAFGSILLPIKAVVVSALSLCATFGILVWIFQEGHGSGLLNVTPAPLEAGIVVLMAAVVFGLSTDYEVFLLSRMVEARTRGASTAEAVTIGLSRTGRVISAAALLLIVVTGAFALSSVTTMKFVGVGMIIALVLDATVVRMLLVPAVLALFGDAAWWAPGPLRRLQERAGLAEHAGEAEITDWQPPVSPALAPSSFSDDTVTFALPAGVAAAGALPAGTSVSQTVVLDYAAVLDYIAEKEQGAVTRPVAALPAGPGEETTVLPVVAGRGRAVGDSGHDSEVIDGDATAAESEPAAGSATTSDFDAEPEFDAEPGIKSAFAAESGHDSDVTDRGAGADQSEPASDIVDLPVASLLGLEPEKLTEGAAAYPALFADEDPSATDTVTPDDETPIMDAVAEETESSSTPLLYRAPSDAAAPADSVLIDDLLADAAPVEAASVDDPLADVAIGAGPHADAAPDESLPPLLEAVTRAAATDAEPTPATPGTPERTSEESSPIFAAAASAFSAPIATSKESTPAYAEGTTSAGTPETANGQTELSYAEAATPADPASATPEAMISKPEPDQAATGVASTEPEPMSPNTTPAPIGTELFIPFSEVAGPARSATPTDADSTDRESVPEPTPGSEPERVPQPTETAAAAAKAGIDAGPGVVDADASTRVDAAGTDAGAGVDTAGTDAGVDAGTDAGPRVDAGASARGDVGAGPGTGAGLEVSAGAGLSASAGADAPTESEPTPLNAAPIPIGTEPFIPTGSDIAAAASSVAPGARETAAAMSLDTAQSEPAGDIHAGPSEPASDIHTGPSEPAGDIHAGPSELASDIHAGPSEPASDIHAGPSEPASDIDAAPSEPAVAEDETVDAAPASGRAMSTGSGSAPAPAGIEDLFAWRSDPRLMNLAASGSDSFGWLPHAGATGGGSTTPEESVPAAEVAPAAGSESRSGAVDEDQATSAPWQPATLMPEAALPYSFQDRPGNTRPQTLGDWTGNRPAQDRPRSLDDLTTPVSAVPATGRRPQTLDEWLSGPAAEGERPSRPETLGDLSATPVGPAASARAEVTDAAEPAPADRSAGPEAAETVAAPIAPATQTTAPHAAEFVSAERPTAAHTAETASAERPTAPHAAETAPAEQPITPHAAGIAPAAQTTAPHAAETVPAERPTDAELPPGAETTATTSGAAVLEPANSGDDSGFIRRPQTLDEWLKGGPIVSEPAAAAERPHTLGDLTTGGIRRPKTLDDWLSGATPTGPSTPPESAARPATLADDEAVRRRAANGGPHNWAGGSGEHPYDRSGRRPSSLADHPGSASRAGRKPAGEEPEPDPAPQP</sequence>
<keyword evidence="4 8" id="KW-0812">Transmembrane</keyword>
<feature type="compositionally biased region" description="Low complexity" evidence="7">
    <location>
        <begin position="1625"/>
        <end position="1671"/>
    </location>
</feature>
<feature type="compositionally biased region" description="Low complexity" evidence="7">
    <location>
        <begin position="1192"/>
        <end position="1215"/>
    </location>
</feature>
<dbReference type="PANTHER" id="PTHR33406">
    <property type="entry name" value="MEMBRANE PROTEIN MJ1562-RELATED"/>
    <property type="match status" value="1"/>
</dbReference>
<feature type="compositionally biased region" description="Low complexity" evidence="7">
    <location>
        <begin position="1069"/>
        <end position="1084"/>
    </location>
</feature>
<keyword evidence="3" id="KW-1003">Cell membrane</keyword>
<evidence type="ECO:0000256" key="2">
    <source>
        <dbReference type="ARBA" id="ARBA00010157"/>
    </source>
</evidence>
<reference evidence="10" key="1">
    <citation type="submission" date="2020-11" db="EMBL/GenBank/DDBJ databases">
        <title>Isolation and identification of active actinomycetes.</title>
        <authorList>
            <person name="Sun X."/>
        </authorList>
    </citation>
    <scope>NUCLEOTIDE SEQUENCE</scope>
    <source>
        <strain evidence="10">NEAU-A11</strain>
    </source>
</reference>
<dbReference type="PANTHER" id="PTHR33406:SF11">
    <property type="entry name" value="MEMBRANE PROTEIN SCO6666-RELATED"/>
    <property type="match status" value="1"/>
</dbReference>
<comment type="caution">
    <text evidence="10">The sequence shown here is derived from an EMBL/GenBank/DDBJ whole genome shotgun (WGS) entry which is preliminary data.</text>
</comment>
<feature type="compositionally biased region" description="Low complexity" evidence="7">
    <location>
        <begin position="1445"/>
        <end position="1462"/>
    </location>
</feature>
<feature type="transmembrane region" description="Helical" evidence="8">
    <location>
        <begin position="364"/>
        <end position="382"/>
    </location>
</feature>
<dbReference type="InterPro" id="IPR000731">
    <property type="entry name" value="SSD"/>
</dbReference>
<feature type="compositionally biased region" description="Low complexity" evidence="7">
    <location>
        <begin position="1760"/>
        <end position="1775"/>
    </location>
</feature>
<dbReference type="InterPro" id="IPR050545">
    <property type="entry name" value="Mycobact_MmpL"/>
</dbReference>
<feature type="transmembrane region" description="Helical" evidence="8">
    <location>
        <begin position="12"/>
        <end position="35"/>
    </location>
</feature>
<feature type="region of interest" description="Disordered" evidence="7">
    <location>
        <begin position="1297"/>
        <end position="1404"/>
    </location>
</feature>
<feature type="transmembrane region" description="Helical" evidence="8">
    <location>
        <begin position="627"/>
        <end position="647"/>
    </location>
</feature>
<protein>
    <submittedName>
        <fullName evidence="10">MMPL family transporter</fullName>
    </submittedName>
</protein>
<evidence type="ECO:0000259" key="9">
    <source>
        <dbReference type="PROSITE" id="PS50156"/>
    </source>
</evidence>
<dbReference type="Gene3D" id="1.20.1640.10">
    <property type="entry name" value="Multidrug efflux transporter AcrB transmembrane domain"/>
    <property type="match status" value="2"/>
</dbReference>
<dbReference type="PROSITE" id="PS50156">
    <property type="entry name" value="SSD"/>
    <property type="match status" value="1"/>
</dbReference>
<name>A0A931C2V6_9ACTN</name>
<feature type="compositionally biased region" description="Low complexity" evidence="7">
    <location>
        <begin position="998"/>
        <end position="1038"/>
    </location>
</feature>
<evidence type="ECO:0000256" key="5">
    <source>
        <dbReference type="ARBA" id="ARBA00022989"/>
    </source>
</evidence>
<feature type="domain" description="SSD" evidence="9">
    <location>
        <begin position="209"/>
        <end position="327"/>
    </location>
</feature>
<feature type="region of interest" description="Disordered" evidence="7">
    <location>
        <begin position="817"/>
        <end position="838"/>
    </location>
</feature>
<feature type="compositionally biased region" description="Low complexity" evidence="7">
    <location>
        <begin position="1165"/>
        <end position="1178"/>
    </location>
</feature>
<comment type="similarity">
    <text evidence="2">Belongs to the resistance-nodulation-cell division (RND) (TC 2.A.6) family. MmpL subfamily.</text>
</comment>
<feature type="transmembrane region" description="Helical" evidence="8">
    <location>
        <begin position="539"/>
        <end position="560"/>
    </location>
</feature>
<feature type="compositionally biased region" description="Low complexity" evidence="7">
    <location>
        <begin position="1687"/>
        <end position="1698"/>
    </location>
</feature>